<dbReference type="SUPFAM" id="SSF50978">
    <property type="entry name" value="WD40 repeat-like"/>
    <property type="match status" value="1"/>
</dbReference>
<dbReference type="Proteomes" id="UP000187209">
    <property type="component" value="Unassembled WGS sequence"/>
</dbReference>
<protein>
    <recommendedName>
        <fullName evidence="8">BEACH domain-containing protein</fullName>
    </recommendedName>
</protein>
<dbReference type="InterPro" id="IPR031570">
    <property type="entry name" value="NBEA/BDCP_DUF4704"/>
</dbReference>
<proteinExistence type="predicted"/>
<dbReference type="Pfam" id="PF02138">
    <property type="entry name" value="Beach"/>
    <property type="match status" value="1"/>
</dbReference>
<dbReference type="OrthoDB" id="313252at2759"/>
<dbReference type="SUPFAM" id="SSF48371">
    <property type="entry name" value="ARM repeat"/>
    <property type="match status" value="1"/>
</dbReference>
<dbReference type="InterPro" id="IPR011989">
    <property type="entry name" value="ARM-like"/>
</dbReference>
<evidence type="ECO:0008006" key="8">
    <source>
        <dbReference type="Google" id="ProtNLM"/>
    </source>
</evidence>
<dbReference type="Pfam" id="PF14844">
    <property type="entry name" value="PH_BEACH"/>
    <property type="match status" value="1"/>
</dbReference>
<dbReference type="Pfam" id="PF00400">
    <property type="entry name" value="WD40"/>
    <property type="match status" value="1"/>
</dbReference>
<dbReference type="SUPFAM" id="SSF49899">
    <property type="entry name" value="Concanavalin A-like lectins/glucanases"/>
    <property type="match status" value="1"/>
</dbReference>
<evidence type="ECO:0000256" key="2">
    <source>
        <dbReference type="ARBA" id="ARBA00022737"/>
    </source>
</evidence>
<evidence type="ECO:0000259" key="5">
    <source>
        <dbReference type="PROSITE" id="PS51783"/>
    </source>
</evidence>
<feature type="domain" description="BEACH-type PH" evidence="5">
    <location>
        <begin position="1600"/>
        <end position="1716"/>
    </location>
</feature>
<evidence type="ECO:0000256" key="1">
    <source>
        <dbReference type="ARBA" id="ARBA00022574"/>
    </source>
</evidence>
<dbReference type="Gene3D" id="2.130.10.10">
    <property type="entry name" value="YVTN repeat-like/Quinoprotein amine dehydrogenase"/>
    <property type="match status" value="1"/>
</dbReference>
<evidence type="ECO:0000313" key="7">
    <source>
        <dbReference type="Proteomes" id="UP000187209"/>
    </source>
</evidence>
<organism evidence="6 7">
    <name type="scientific">Stentor coeruleus</name>
    <dbReference type="NCBI Taxonomy" id="5963"/>
    <lineage>
        <taxon>Eukaryota</taxon>
        <taxon>Sar</taxon>
        <taxon>Alveolata</taxon>
        <taxon>Ciliophora</taxon>
        <taxon>Postciliodesmatophora</taxon>
        <taxon>Heterotrichea</taxon>
        <taxon>Heterotrichida</taxon>
        <taxon>Stentoridae</taxon>
        <taxon>Stentor</taxon>
    </lineage>
</organism>
<name>A0A1R2CWY7_9CILI</name>
<dbReference type="EMBL" id="MPUH01000042">
    <property type="protein sequence ID" value="OMJ93481.1"/>
    <property type="molecule type" value="Genomic_DNA"/>
</dbReference>
<feature type="repeat" description="WD" evidence="3">
    <location>
        <begin position="2172"/>
        <end position="2206"/>
    </location>
</feature>
<dbReference type="InterPro" id="IPR000409">
    <property type="entry name" value="BEACH_dom"/>
</dbReference>
<reference evidence="6 7" key="1">
    <citation type="submission" date="2016-11" db="EMBL/GenBank/DDBJ databases">
        <title>The macronuclear genome of Stentor coeruleus: a giant cell with tiny introns.</title>
        <authorList>
            <person name="Slabodnick M."/>
            <person name="Ruby J.G."/>
            <person name="Reiff S.B."/>
            <person name="Swart E.C."/>
            <person name="Gosai S."/>
            <person name="Prabakaran S."/>
            <person name="Witkowska E."/>
            <person name="Larue G.E."/>
            <person name="Fisher S."/>
            <person name="Freeman R.M."/>
            <person name="Gunawardena J."/>
            <person name="Chu W."/>
            <person name="Stover N.A."/>
            <person name="Gregory B.D."/>
            <person name="Nowacki M."/>
            <person name="Derisi J."/>
            <person name="Roy S.W."/>
            <person name="Marshall W.F."/>
            <person name="Sood P."/>
        </authorList>
    </citation>
    <scope>NUCLEOTIDE SEQUENCE [LARGE SCALE GENOMIC DNA]</scope>
    <source>
        <strain evidence="6">WM001</strain>
    </source>
</reference>
<evidence type="ECO:0000313" key="6">
    <source>
        <dbReference type="EMBL" id="OMJ93481.1"/>
    </source>
</evidence>
<dbReference type="Pfam" id="PF20426">
    <property type="entry name" value="NBCH_WD40"/>
    <property type="match status" value="1"/>
</dbReference>
<dbReference type="InterPro" id="IPR013320">
    <property type="entry name" value="ConA-like_dom_sf"/>
</dbReference>
<accession>A0A1R2CWY7</accession>
<dbReference type="SUPFAM" id="SSF81837">
    <property type="entry name" value="BEACH domain"/>
    <property type="match status" value="1"/>
</dbReference>
<comment type="caution">
    <text evidence="6">The sequence shown here is derived from an EMBL/GenBank/DDBJ whole genome shotgun (WGS) entry which is preliminary data.</text>
</comment>
<dbReference type="SMART" id="SM00320">
    <property type="entry name" value="WD40"/>
    <property type="match status" value="3"/>
</dbReference>
<dbReference type="CDD" id="cd06071">
    <property type="entry name" value="Beach"/>
    <property type="match status" value="1"/>
</dbReference>
<dbReference type="InterPro" id="IPR036372">
    <property type="entry name" value="BEACH_dom_sf"/>
</dbReference>
<dbReference type="InterPro" id="IPR011993">
    <property type="entry name" value="PH-like_dom_sf"/>
</dbReference>
<dbReference type="PROSITE" id="PS51783">
    <property type="entry name" value="PH_BEACH"/>
    <property type="match status" value="1"/>
</dbReference>
<dbReference type="Gene3D" id="2.30.29.30">
    <property type="entry name" value="Pleckstrin-homology domain (PH domain)/Phosphotyrosine-binding domain (PTB)"/>
    <property type="match status" value="1"/>
</dbReference>
<sequence>MDAESILYDELERMGSRGEIKNPDTIWSLLEIFPQLTSDYQIILIEQLEKIARSLLHNPNLIMSESKSSKKDVLNSFMSLALTSSDMVQGKIISFIELLISSVGVKKSNTQFIFQFLASQSLTEEQLSTCIRILQILISPNKPPAPYSYFYFSGPGSGLDINFEKYPAFAFQKGFSACFWIRVEDVSSDKPSRLMSFHSKGSGGIEAYFIKNRLYYRLLGPEYSLPEFGSNGILLNEFQPETWTFLGIEHEKTKLRKSVLKVVVDGEEIMSPPVDFPVLKGHNPEFSLAGLCLDFTGQLACAMIFNDVISVSSMKTIHSFYTYAPQGHEALRSLHRVIDKNISKNLFCFYHPVRVYERTVYDGISKYDARLIGLSGSKHLLNTRMNYLGGICALLPIVDKISQQKANHNFLFAEWVKLFSICLKDRPENQIEACKMKFFKALAEILTNFPPHDLKEEIIDLFEELNNFIMPQLRDQMTLHLLWLPEFWSKTNSQVQSKLYKVLKVLYSKAPKQVSKTVGVSKMIEIIQEYYIDTEVHVKEISSIIEVVLLGNGENITYSIVYIVSGLFTRTSNIVQISLLGLLKKVLNDRPGDVVSASSAVFIKHFLEANGLEMLLLLLSSGNYEVRSMCLSLIDSILSTNDKIPSFCTRKDIFAYISSIILPSPRLMSGSFKPLQLSLGSLQSYDKQEEDFEDTGKKSKGLRISEASKTFSLSNTKEDFLKFPSPKDDFSKYTSPKDTLLKFPSPKEESIKFLAHKEDVGINPPPAPSSKKKISFMFPEVAKTDGKPGFFKKNIEIKTEKKDIEMGSQKKGFNFDFGNDAEEINLPSLTERSLESEEEKREDFNLTLQPQKKSIKSFSQTRKFVPKLSENLNIDTDSINEKWEFGGEQGKVKNEAPEEETLMIEIKELASKCVKYMRGELESNTQDFFLLPINKFPPQSCRGQKVMDFSSVNPKKMGCVKAFDHKAEDTKTHPEIIEEVSLDMSSSSFLTSPRKKEEEKVYHAILEMVLKRTIEGADILDDSDYIQSMAGLAILEDIVSKASSELKHKAMQDLMMLTKWNSTNASILSKDADWHYWLLDLLLECGESQDTAVVISDIGHRLHTIVMKQAMLADEDGWKYLRRVIYWLESKKNAEKPRSIVKSLLEKLNEALQSNSMGCRPCLESTFWKNLITSAFLIEEFLLYSDDFVIYPDEASLLMTFIQLLDPIWPEVLFEDKLKDEEEHLQLIRCIESKEQGGFKADIQILVFEPPGELKARGWFIKTILHLSCIALKSTNNAKPWLSVIDRIVKFILLVSETSKKQLNNAAIKAFTSCVMFTIGFLESFVFEETDSVKETLVNILKYIFSIYVLSSKKQSQGGIKNIFKTGFQSLNVCEEAVMALTEKLHDDLEMTNLEEMMETGFNELQNVVINKTWQEAILDVFLPAQDQFENKSKAKLISQSREKIAEKIGKDRDQQKKHSEEMNTKINEILQEKSSEKQIDEEVKGKLRILEKQESIRQRQHMWLKRKRLFTEWRGAWHVPHELRLEPYQILDSESARPLLRVSSGNYAYLQGHTKREKASVGFKAEFLAKDQPAIQDEEESDYNPEDDPLARSSLKGEVAKDALLLQVNVGIMQVLTTKYGTLQLLATKKDQKIKFTYDEIVKEFFNNKIELFQYVPNNNKSTVKEWKVESIVNIVPHSFVMQHTAAEFFFDDGRSVLVQFQNYDDRLAFMSNLKKYRKAITKLGHFKNHIPSKIVNESGMTEKWANWQISNFEYLMYLNFASGRSFHDLSQYPVMPWVLNIYNSDSLDLNHKTVFRDLAKNMGSLGSSERVNYFKERYQNYAKETSEPPFHFGSHYSNPGIVLSYLVRLFPYSEGAKELQGGKFDLPDRLFKSINEAFISATDDISDVRELIPEFFCLPEFLINRDQHNFGRTQQGLDVNDVYLPGWARDAYDFIRINREALESDYVSENLHKWIDLIFGYKQQGPEAESSMNQYYYLTYENKVDLSKASDPSVRRGLETQIVQFGKTPSQLFYKPHLQRKPYSKVVTGTMIVSKEAQIKIYLPAHRKTFIKPLLFCNYYDVSERGIIKAKMFKDKEIVAVRNNGNIVKFSWWSEPMGECRTPFTCASNVEIQMVKDQKAGTVEYFDRSVEGLCAPLEIIQQGKVIIRGGFWDGRLSIKKTNTKEESTCRWNHHSTITCIDVDEQEKHVITGGKDGDVFLWQVEGEHLHPRWNFIDHDDQVTSVTISSQLHLFASSSLDGTCNLYSLRKGRLIRVIYLPNNSPGNIIKISPSAPSKVIVFSATQGCVFSYSVNGAELCRVQEKSRYVSCALVVRDLHRKDYLVYGCDNGDIVVRNAGTLELVRRISLATAAPVMTLMITSDLKFLLAGCADGELTVITDPSV</sequence>
<keyword evidence="2" id="KW-0677">Repeat</keyword>
<gene>
    <name evidence="6" type="ORF">SteCoe_3604</name>
</gene>
<feature type="repeat" description="WD" evidence="3">
    <location>
        <begin position="2216"/>
        <end position="2257"/>
    </location>
</feature>
<dbReference type="InterPro" id="IPR015943">
    <property type="entry name" value="WD40/YVTN_repeat-like_dom_sf"/>
</dbReference>
<dbReference type="InterPro" id="IPR050865">
    <property type="entry name" value="BEACH_Domain"/>
</dbReference>
<dbReference type="Gene3D" id="1.10.1540.10">
    <property type="entry name" value="BEACH domain"/>
    <property type="match status" value="1"/>
</dbReference>
<dbReference type="Gene3D" id="1.25.10.10">
    <property type="entry name" value="Leucine-rich Repeat Variant"/>
    <property type="match status" value="1"/>
</dbReference>
<dbReference type="InterPro" id="IPR001680">
    <property type="entry name" value="WD40_rpt"/>
</dbReference>
<evidence type="ECO:0000259" key="4">
    <source>
        <dbReference type="PROSITE" id="PS50197"/>
    </source>
</evidence>
<evidence type="ECO:0000256" key="3">
    <source>
        <dbReference type="PROSITE-ProRule" id="PRU00221"/>
    </source>
</evidence>
<dbReference type="InterPro" id="IPR016024">
    <property type="entry name" value="ARM-type_fold"/>
</dbReference>
<dbReference type="Pfam" id="PF15787">
    <property type="entry name" value="DUF4704"/>
    <property type="match status" value="1"/>
</dbReference>
<keyword evidence="1 3" id="KW-0853">WD repeat</keyword>
<dbReference type="PANTHER" id="PTHR13743:SF112">
    <property type="entry name" value="BEACH DOMAIN-CONTAINING PROTEIN"/>
    <property type="match status" value="1"/>
</dbReference>
<dbReference type="InterPro" id="IPR046851">
    <property type="entry name" value="NBCH_WD40"/>
</dbReference>
<dbReference type="InterPro" id="IPR036322">
    <property type="entry name" value="WD40_repeat_dom_sf"/>
</dbReference>
<dbReference type="PROSITE" id="PS50197">
    <property type="entry name" value="BEACH"/>
    <property type="match status" value="1"/>
</dbReference>
<dbReference type="SMART" id="SM01026">
    <property type="entry name" value="Beach"/>
    <property type="match status" value="1"/>
</dbReference>
<dbReference type="InterPro" id="IPR023362">
    <property type="entry name" value="PH-BEACH_dom"/>
</dbReference>
<keyword evidence="7" id="KW-1185">Reference proteome</keyword>
<dbReference type="SUPFAM" id="SSF50729">
    <property type="entry name" value="PH domain-like"/>
    <property type="match status" value="1"/>
</dbReference>
<dbReference type="PROSITE" id="PS50082">
    <property type="entry name" value="WD_REPEATS_2"/>
    <property type="match status" value="2"/>
</dbReference>
<dbReference type="PROSITE" id="PS50294">
    <property type="entry name" value="WD_REPEATS_REGION"/>
    <property type="match status" value="1"/>
</dbReference>
<feature type="domain" description="BEACH" evidence="4">
    <location>
        <begin position="1731"/>
        <end position="2022"/>
    </location>
</feature>
<dbReference type="PANTHER" id="PTHR13743">
    <property type="entry name" value="BEIGE/BEACH-RELATED"/>
    <property type="match status" value="1"/>
</dbReference>